<gene>
    <name evidence="2" type="ORF">H3L94_00795</name>
</gene>
<sequence length="102" mass="11962">MDAFVLHTLFKRLLHRTPLKHLNSRHWLMLFGLLPACLGLLGFWRGGWTLALIAFFLSQSVLLFALSAFLHHHPRRDSLSLAELWRHPVAYHPPEPHLSRRR</sequence>
<dbReference type="KEGG" id="nsg:H3L94_00795"/>
<accession>A0A7D7NAC1</accession>
<feature type="transmembrane region" description="Helical" evidence="1">
    <location>
        <begin position="50"/>
        <end position="70"/>
    </location>
</feature>
<feature type="transmembrane region" description="Helical" evidence="1">
    <location>
        <begin position="26"/>
        <end position="44"/>
    </location>
</feature>
<protein>
    <submittedName>
        <fullName evidence="2">Uncharacterized protein</fullName>
    </submittedName>
</protein>
<proteinExistence type="predicted"/>
<organism evidence="2 3">
    <name type="scientific">Neisseria shayeganii</name>
    <dbReference type="NCBI Taxonomy" id="607712"/>
    <lineage>
        <taxon>Bacteria</taxon>
        <taxon>Pseudomonadati</taxon>
        <taxon>Pseudomonadota</taxon>
        <taxon>Betaproteobacteria</taxon>
        <taxon>Neisseriales</taxon>
        <taxon>Neisseriaceae</taxon>
        <taxon>Neisseria</taxon>
    </lineage>
</organism>
<evidence type="ECO:0000313" key="2">
    <source>
        <dbReference type="EMBL" id="QMT40639.1"/>
    </source>
</evidence>
<dbReference type="RefSeq" id="WP_182122273.1">
    <property type="nucleotide sequence ID" value="NZ_CP059567.1"/>
</dbReference>
<evidence type="ECO:0000313" key="3">
    <source>
        <dbReference type="Proteomes" id="UP000514752"/>
    </source>
</evidence>
<evidence type="ECO:0000256" key="1">
    <source>
        <dbReference type="SAM" id="Phobius"/>
    </source>
</evidence>
<name>A0A7D7NAC1_9NEIS</name>
<keyword evidence="1" id="KW-1133">Transmembrane helix</keyword>
<keyword evidence="1" id="KW-0812">Transmembrane</keyword>
<keyword evidence="1" id="KW-0472">Membrane</keyword>
<dbReference type="Proteomes" id="UP000514752">
    <property type="component" value="Chromosome"/>
</dbReference>
<reference evidence="2 3" key="1">
    <citation type="submission" date="2020-07" db="EMBL/GenBank/DDBJ databases">
        <title>Genomic diversity of species in the Neisseriaceae family.</title>
        <authorList>
            <person name="Vincent A.T."/>
            <person name="Bernet E."/>
            <person name="Veyrier F.J."/>
        </authorList>
    </citation>
    <scope>NUCLEOTIDE SEQUENCE [LARGE SCALE GENOMIC DNA]</scope>
    <source>
        <strain evidence="2 3">DSM 22244</strain>
    </source>
</reference>
<dbReference type="EMBL" id="CP059567">
    <property type="protein sequence ID" value="QMT40639.1"/>
    <property type="molecule type" value="Genomic_DNA"/>
</dbReference>
<dbReference type="AlphaFoldDB" id="A0A7D7NAC1"/>